<dbReference type="InterPro" id="IPR058533">
    <property type="entry name" value="Cation_efflux_TM"/>
</dbReference>
<name>V5HC95_IXORI</name>
<comment type="similarity">
    <text evidence="2">Belongs to the cation diffusion facilitator (CDF) transporter (TC 2.A.4) family. SLC30A subfamily.</text>
</comment>
<dbReference type="GO" id="GO:0005794">
    <property type="term" value="C:Golgi apparatus"/>
    <property type="evidence" value="ECO:0007669"/>
    <property type="project" value="UniProtKB-SubCell"/>
</dbReference>
<evidence type="ECO:0000256" key="5">
    <source>
        <dbReference type="ARBA" id="ARBA00022906"/>
    </source>
</evidence>
<evidence type="ECO:0000259" key="10">
    <source>
        <dbReference type="Pfam" id="PF01545"/>
    </source>
</evidence>
<keyword evidence="3" id="KW-0813">Transport</keyword>
<evidence type="ECO:0000256" key="7">
    <source>
        <dbReference type="ARBA" id="ARBA00023065"/>
    </source>
</evidence>
<evidence type="ECO:0000256" key="2">
    <source>
        <dbReference type="ARBA" id="ARBA00008873"/>
    </source>
</evidence>
<dbReference type="AlphaFoldDB" id="V5HC95"/>
<evidence type="ECO:0000256" key="1">
    <source>
        <dbReference type="ARBA" id="ARBA00004141"/>
    </source>
</evidence>
<feature type="transmembrane region" description="Helical" evidence="9">
    <location>
        <begin position="6"/>
        <end position="26"/>
    </location>
</feature>
<dbReference type="PANTHER" id="PTHR45755">
    <property type="match status" value="1"/>
</dbReference>
<dbReference type="GO" id="GO:1904257">
    <property type="term" value="P:zinc ion import into Golgi lumen"/>
    <property type="evidence" value="ECO:0007669"/>
    <property type="project" value="TreeGrafter"/>
</dbReference>
<sequence length="135" mass="14921">MGTCRAEVLAGFVNGLFLLFIAFFIFSEAVERAIEPPEVKHERLFLRFTVLGPSSVNFVGYLRRSNYGHSHGGEWPRALSPATATLTAATLTVSPSASHHCHQTTLTTIHTARPRATPHGQWARAFPRLWAGPRL</sequence>
<dbReference type="InterPro" id="IPR027469">
    <property type="entry name" value="Cation_efflux_TMD_sf"/>
</dbReference>
<keyword evidence="8 9" id="KW-0472">Membrane</keyword>
<evidence type="ECO:0000256" key="8">
    <source>
        <dbReference type="ARBA" id="ARBA00023136"/>
    </source>
</evidence>
<organism evidence="11">
    <name type="scientific">Ixodes ricinus</name>
    <name type="common">Common tick</name>
    <name type="synonym">Acarus ricinus</name>
    <dbReference type="NCBI Taxonomy" id="34613"/>
    <lineage>
        <taxon>Eukaryota</taxon>
        <taxon>Metazoa</taxon>
        <taxon>Ecdysozoa</taxon>
        <taxon>Arthropoda</taxon>
        <taxon>Chelicerata</taxon>
        <taxon>Arachnida</taxon>
        <taxon>Acari</taxon>
        <taxon>Parasitiformes</taxon>
        <taxon>Ixodida</taxon>
        <taxon>Ixodoidea</taxon>
        <taxon>Ixodidae</taxon>
        <taxon>Ixodinae</taxon>
        <taxon>Ixodes</taxon>
    </lineage>
</organism>
<evidence type="ECO:0000256" key="9">
    <source>
        <dbReference type="SAM" id="Phobius"/>
    </source>
</evidence>
<evidence type="ECO:0000256" key="4">
    <source>
        <dbReference type="ARBA" id="ARBA00022692"/>
    </source>
</evidence>
<keyword evidence="6 9" id="KW-1133">Transmembrane helix</keyword>
<dbReference type="Pfam" id="PF01545">
    <property type="entry name" value="Cation_efflux"/>
    <property type="match status" value="1"/>
</dbReference>
<evidence type="ECO:0000313" key="11">
    <source>
        <dbReference type="EMBL" id="JAB70873.1"/>
    </source>
</evidence>
<comment type="subcellular location">
    <subcellularLocation>
        <location evidence="1">Membrane</location>
        <topology evidence="1">Multi-pass membrane protein</topology>
    </subcellularLocation>
</comment>
<dbReference type="SUPFAM" id="SSF161111">
    <property type="entry name" value="Cation efflux protein transmembrane domain-like"/>
    <property type="match status" value="1"/>
</dbReference>
<dbReference type="EMBL" id="GANP01013595">
    <property type="protein sequence ID" value="JAB70873.1"/>
    <property type="molecule type" value="mRNA"/>
</dbReference>
<proteinExistence type="evidence at transcript level"/>
<keyword evidence="7" id="KW-0406">Ion transport</keyword>
<feature type="domain" description="Cation efflux protein transmembrane" evidence="10">
    <location>
        <begin position="2"/>
        <end position="84"/>
    </location>
</feature>
<keyword evidence="5" id="KW-0864">Zinc transport</keyword>
<dbReference type="InterPro" id="IPR045316">
    <property type="entry name" value="Msc2-like"/>
</dbReference>
<dbReference type="GO" id="GO:0006882">
    <property type="term" value="P:intracellular zinc ion homeostasis"/>
    <property type="evidence" value="ECO:0007669"/>
    <property type="project" value="InterPro"/>
</dbReference>
<protein>
    <submittedName>
        <fullName evidence="11">Putative cation efflux protein/ zinc transporter</fullName>
    </submittedName>
</protein>
<dbReference type="GO" id="GO:0005385">
    <property type="term" value="F:zinc ion transmembrane transporter activity"/>
    <property type="evidence" value="ECO:0007669"/>
    <property type="project" value="InterPro"/>
</dbReference>
<dbReference type="GO" id="GO:0031410">
    <property type="term" value="C:cytoplasmic vesicle"/>
    <property type="evidence" value="ECO:0007669"/>
    <property type="project" value="TreeGrafter"/>
</dbReference>
<evidence type="ECO:0000256" key="3">
    <source>
        <dbReference type="ARBA" id="ARBA00022448"/>
    </source>
</evidence>
<keyword evidence="5" id="KW-0862">Zinc</keyword>
<dbReference type="GO" id="GO:0016020">
    <property type="term" value="C:membrane"/>
    <property type="evidence" value="ECO:0007669"/>
    <property type="project" value="UniProtKB-SubCell"/>
</dbReference>
<reference evidence="11" key="1">
    <citation type="journal article" date="2015" name="Sci. Rep.">
        <title>Tissue- and time-dependent transcription in Ixodes ricinus salivary glands and midguts when blood feeding on the vertebrate host.</title>
        <authorList>
            <person name="Kotsyfakis M."/>
            <person name="Schwarz A."/>
            <person name="Erhart J."/>
            <person name="Ribeiro J.M."/>
        </authorList>
    </citation>
    <scope>NUCLEOTIDE SEQUENCE</scope>
    <source>
        <tissue evidence="11">Salivary gland and midgut</tissue>
    </source>
</reference>
<dbReference type="Gene3D" id="1.20.1510.10">
    <property type="entry name" value="Cation efflux protein transmembrane domain"/>
    <property type="match status" value="1"/>
</dbReference>
<dbReference type="PANTHER" id="PTHR45755:SF4">
    <property type="entry name" value="ZINC TRANSPORTER 7"/>
    <property type="match status" value="1"/>
</dbReference>
<keyword evidence="4 9" id="KW-0812">Transmembrane</keyword>
<evidence type="ECO:0000256" key="6">
    <source>
        <dbReference type="ARBA" id="ARBA00022989"/>
    </source>
</evidence>
<accession>V5HC95</accession>